<dbReference type="Pfam" id="PF01899">
    <property type="entry name" value="MNHE"/>
    <property type="match status" value="1"/>
</dbReference>
<reference evidence="9 10" key="1">
    <citation type="submission" date="2020-08" db="EMBL/GenBank/DDBJ databases">
        <title>Sequencing the genomes of 1000 actinobacteria strains.</title>
        <authorList>
            <person name="Klenk H.-P."/>
        </authorList>
    </citation>
    <scope>NUCLEOTIDE SEQUENCE [LARGE SCALE GENOMIC DNA]</scope>
    <source>
        <strain evidence="9 10">DSM 23974</strain>
    </source>
</reference>
<evidence type="ECO:0000313" key="10">
    <source>
        <dbReference type="Proteomes" id="UP000540191"/>
    </source>
</evidence>
<evidence type="ECO:0000256" key="7">
    <source>
        <dbReference type="SAM" id="MobiDB-lite"/>
    </source>
</evidence>
<dbReference type="InterPro" id="IPR002758">
    <property type="entry name" value="Cation_antiport_E"/>
</dbReference>
<dbReference type="PANTHER" id="PTHR34584">
    <property type="entry name" value="NA(+)/H(+) ANTIPORTER SUBUNIT E1"/>
    <property type="match status" value="1"/>
</dbReference>
<feature type="region of interest" description="Disordered" evidence="7">
    <location>
        <begin position="214"/>
        <end position="254"/>
    </location>
</feature>
<dbReference type="RefSeq" id="WP_184241504.1">
    <property type="nucleotide sequence ID" value="NZ_JACHNA010000001.1"/>
</dbReference>
<evidence type="ECO:0000256" key="6">
    <source>
        <dbReference type="ARBA" id="ARBA00023136"/>
    </source>
</evidence>
<dbReference type="PANTHER" id="PTHR34584:SF1">
    <property type="entry name" value="NA(+)_H(+) ANTIPORTER SUBUNIT E1"/>
    <property type="match status" value="1"/>
</dbReference>
<accession>A0A7W7GPJ4</accession>
<evidence type="ECO:0000256" key="5">
    <source>
        <dbReference type="ARBA" id="ARBA00022989"/>
    </source>
</evidence>
<name>A0A7W7GPJ4_9MICC</name>
<evidence type="ECO:0000256" key="8">
    <source>
        <dbReference type="SAM" id="Phobius"/>
    </source>
</evidence>
<keyword evidence="5 8" id="KW-1133">Transmembrane helix</keyword>
<feature type="transmembrane region" description="Helical" evidence="8">
    <location>
        <begin position="92"/>
        <end position="117"/>
    </location>
</feature>
<dbReference type="Proteomes" id="UP000540191">
    <property type="component" value="Unassembled WGS sequence"/>
</dbReference>
<comment type="similarity">
    <text evidence="2">Belongs to the CPA3 antiporters (TC 2.A.63) subunit E family.</text>
</comment>
<organism evidence="9 10">
    <name type="scientific">Micrococcus cohnii</name>
    <dbReference type="NCBI Taxonomy" id="993416"/>
    <lineage>
        <taxon>Bacteria</taxon>
        <taxon>Bacillati</taxon>
        <taxon>Actinomycetota</taxon>
        <taxon>Actinomycetes</taxon>
        <taxon>Micrococcales</taxon>
        <taxon>Micrococcaceae</taxon>
        <taxon>Micrococcus</taxon>
    </lineage>
</organism>
<gene>
    <name evidence="9" type="ORF">HDA30_001420</name>
</gene>
<evidence type="ECO:0000256" key="4">
    <source>
        <dbReference type="ARBA" id="ARBA00022692"/>
    </source>
</evidence>
<keyword evidence="3" id="KW-1003">Cell membrane</keyword>
<evidence type="ECO:0000256" key="3">
    <source>
        <dbReference type="ARBA" id="ARBA00022475"/>
    </source>
</evidence>
<keyword evidence="10" id="KW-1185">Reference proteome</keyword>
<keyword evidence="4 8" id="KW-0812">Transmembrane</keyword>
<feature type="compositionally biased region" description="Low complexity" evidence="7">
    <location>
        <begin position="14"/>
        <end position="28"/>
    </location>
</feature>
<dbReference type="GO" id="GO:0005886">
    <property type="term" value="C:plasma membrane"/>
    <property type="evidence" value="ECO:0007669"/>
    <property type="project" value="UniProtKB-SubCell"/>
</dbReference>
<proteinExistence type="inferred from homology"/>
<keyword evidence="6 8" id="KW-0472">Membrane</keyword>
<feature type="transmembrane region" description="Helical" evidence="8">
    <location>
        <begin position="62"/>
        <end position="80"/>
    </location>
</feature>
<dbReference type="AlphaFoldDB" id="A0A7W7GPJ4"/>
<dbReference type="EMBL" id="JACHNA010000001">
    <property type="protein sequence ID" value="MBB4735912.1"/>
    <property type="molecule type" value="Genomic_DNA"/>
</dbReference>
<dbReference type="GO" id="GO:0008324">
    <property type="term" value="F:monoatomic cation transmembrane transporter activity"/>
    <property type="evidence" value="ECO:0007669"/>
    <property type="project" value="InterPro"/>
</dbReference>
<sequence length="254" mass="27699">MTATDTGPARERGSTAPADAASDTTDGARPGGRRGGARRPQWSMVAVMSVLWAAAWQDFGPHVLLTGAVFSLLVMWVFPLPTIPFPGRLHPWYCLVFTARFLWSVLLGSLQVAWVVMVRPRVSRHSIVEMRLRSHQDMILTLTSHALGLVPGSIVLDVDRVTATLYLHCLDVSDDEAIESIKAEALATEAAIIRAIGSREDRELLRRYPVSAPPFEQIDVPGQPAPHRPDAEEPPSAEVSGAGPRQATTEKERG</sequence>
<evidence type="ECO:0000313" key="9">
    <source>
        <dbReference type="EMBL" id="MBB4735912.1"/>
    </source>
</evidence>
<dbReference type="NCBIfam" id="NF006521">
    <property type="entry name" value="PRK08965.1-5"/>
    <property type="match status" value="1"/>
</dbReference>
<comment type="caution">
    <text evidence="9">The sequence shown here is derived from an EMBL/GenBank/DDBJ whole genome shotgun (WGS) entry which is preliminary data.</text>
</comment>
<evidence type="ECO:0000256" key="2">
    <source>
        <dbReference type="ARBA" id="ARBA00006228"/>
    </source>
</evidence>
<protein>
    <submittedName>
        <fullName evidence="9">Multicomponent Na+:H+ antiporter subunit E</fullName>
    </submittedName>
</protein>
<evidence type="ECO:0000256" key="1">
    <source>
        <dbReference type="ARBA" id="ARBA00004651"/>
    </source>
</evidence>
<comment type="subcellular location">
    <subcellularLocation>
        <location evidence="1">Cell membrane</location>
        <topology evidence="1">Multi-pass membrane protein</topology>
    </subcellularLocation>
</comment>
<feature type="region of interest" description="Disordered" evidence="7">
    <location>
        <begin position="1"/>
        <end position="38"/>
    </location>
</feature>